<dbReference type="InterPro" id="IPR001995">
    <property type="entry name" value="Peptidase_A2_cat"/>
</dbReference>
<keyword evidence="8" id="KW-0695">RNA-directed DNA polymerase</keyword>
<protein>
    <recommendedName>
        <fullName evidence="1">RNA-directed DNA polymerase</fullName>
        <ecNumber evidence="1">2.7.7.49</ecNumber>
    </recommendedName>
</protein>
<proteinExistence type="predicted"/>
<sequence length="1385" mass="150977">MSNSTHHESETTTAPACLNFVDRGIFHVRRSMNVNDRLPPLSRETRRYGNVVQLPSTTATGTGTGYRNHVPLTVHVRLNGTDNRAMTSLLDTGASLSVIDADLLTRLGGQPQGQPMTVHGLGDTQTLGWTTVSAFIDATDMHGKHVHLEFRQDFHVLPQFAPGLCLGQDFIATHDVSISPARGRGRIGQYTFEVTERIDGPFGKEVRLITADDITLEPGFQSWVPVDASSLAPDVDYVVAPRLSVTPDETVRLAGPTGMMLHQPRAHILLGNYGSAPHTLHKGTIVADATAARVGDMAKPSGEVFQLNPAQHVDDSSAATSPELHAMDGDSIPGVPLDVFDDTEDAGTSLVQDAATTLVDEVFRVGITADGNTPPGLVELLGRHKAAFALDGRPGRVEGFDMGIPLRPDANLRPEAPRRVSPEKRQAIDAAIDQLLDWDVIEPSASSVSFPVLMVKQQTKWRFCVDYRQLNTHTIPDRYPLPTIDSIFHTLSGKKWFSALDAIRGYHQLGVKPEDRWKTAFVCHRGLFQYKMVPFGLRNAPAVFQRLMDHILGPLRWQQAVVYIDDSVIATDTLEEHLTALDTLLTSAERVGLKFSPSKCTFGVPSLVLLGRKVSGAGVAVWKDRAAAVANLSRPTTLQELYHVLGLFGYYRAFVHKFAEVAAPLTRLLRGWRYETTDGQSRLVNVEGKASVASRVAIPWEVEQQESFDHLKAAISQPPTLAHPNPAHPYVLYVDASKEAYAAILHQVCIEDDPRPVSPSAACLNHLAVPLLPPTVARDRWLAWLRADPVFGPIVRAVSAPSAAPGDWILRDGVLRRRSDDRVALPEAALPTILRAAHDAVRAWVKYCETCQRTKTVPKRGSLDIENDASSPFERIAVDLVFGLPLSRSGNDSALAILDMFSRMVLLTPCHHTISAEGIAAIVSDRILRMGWRPKRIVSDSEARMTGARMTALASSLGAELTPATPYHQQANAVERSIQTAQKVLQALSVDSKAHWDKRALPSAELAINSSPSISTGYRPFDLVFIDHPSIVHAVFDDAEHLGVASFPERLAAASARLDDAKVVLEAARREQKRRFDARRAAPEVIQPGDRVYIRLKDRPVPDAITSKLDARKQGPFVVEEVLSPHRLRLRLPDGVAIDPVLSIEQVDLVPSTPDPFAADRSAPAGSPVVVSSAPSVSASPSGPSPVSLGDSSVAPAASSPLPPRFRRPPMGLRDFQLGTLQPRSDDLEEALRGPLVRPRTMLVDGRSVRLIERPVAYLSRLTSPAEKKLVASELELCCLAWAFAKLGHLLEGAQVTVITDHSSMEKMLQSTSAIHYGPTISRCRALLMPHLTNLRFCYRPGSRHNNVDALSRLVPASDPGRPAFEGGDVLDAGLGDSQPDFIST</sequence>
<evidence type="ECO:0000256" key="7">
    <source>
        <dbReference type="ARBA" id="ARBA00022884"/>
    </source>
</evidence>
<evidence type="ECO:0000256" key="4">
    <source>
        <dbReference type="ARBA" id="ARBA00022722"/>
    </source>
</evidence>
<dbReference type="InterPro" id="IPR036397">
    <property type="entry name" value="RNaseH_sf"/>
</dbReference>
<dbReference type="GO" id="GO:0005634">
    <property type="term" value="C:nucleus"/>
    <property type="evidence" value="ECO:0007669"/>
    <property type="project" value="UniProtKB-ARBA"/>
</dbReference>
<keyword evidence="3" id="KW-0548">Nucleotidyltransferase</keyword>
<reference evidence="14" key="1">
    <citation type="submission" date="2016-04" db="EMBL/GenBank/DDBJ databases">
        <authorList>
            <person name="Nguyen H.D."/>
            <person name="Samba Siva P."/>
            <person name="Cullis J."/>
            <person name="Levesque C.A."/>
            <person name="Hambleton S."/>
        </authorList>
    </citation>
    <scope>NUCLEOTIDE SEQUENCE</scope>
    <source>
        <strain evidence="14">DAOMC 236416</strain>
    </source>
</reference>
<keyword evidence="6" id="KW-0378">Hydrolase</keyword>
<evidence type="ECO:0000259" key="11">
    <source>
        <dbReference type="PROSITE" id="PS50175"/>
    </source>
</evidence>
<dbReference type="PANTHER" id="PTHR37984:SF5">
    <property type="entry name" value="PROTEIN NYNRIN-LIKE"/>
    <property type="match status" value="1"/>
</dbReference>
<dbReference type="InterPro" id="IPR041373">
    <property type="entry name" value="RT_RNaseH"/>
</dbReference>
<keyword evidence="7" id="KW-0694">RNA-binding</keyword>
<dbReference type="InterPro" id="IPR012337">
    <property type="entry name" value="RNaseH-like_sf"/>
</dbReference>
<evidence type="ECO:0000256" key="2">
    <source>
        <dbReference type="ARBA" id="ARBA00022679"/>
    </source>
</evidence>
<dbReference type="Pfam" id="PF17919">
    <property type="entry name" value="RT_RNaseH_2"/>
    <property type="match status" value="1"/>
</dbReference>
<dbReference type="InterPro" id="IPR050951">
    <property type="entry name" value="Retrovirus_Pol_polyprotein"/>
</dbReference>
<evidence type="ECO:0000256" key="9">
    <source>
        <dbReference type="ARBA" id="ARBA00023268"/>
    </source>
</evidence>
<dbReference type="SUPFAM" id="SSF56672">
    <property type="entry name" value="DNA/RNA polymerases"/>
    <property type="match status" value="2"/>
</dbReference>
<dbReference type="InterPro" id="IPR001584">
    <property type="entry name" value="Integrase_cat-core"/>
</dbReference>
<dbReference type="GO" id="GO:0006508">
    <property type="term" value="P:proteolysis"/>
    <property type="evidence" value="ECO:0007669"/>
    <property type="project" value="InterPro"/>
</dbReference>
<evidence type="ECO:0000313" key="15">
    <source>
        <dbReference type="Proteomes" id="UP000077521"/>
    </source>
</evidence>
<feature type="region of interest" description="Disordered" evidence="10">
    <location>
        <begin position="1155"/>
        <end position="1216"/>
    </location>
</feature>
<dbReference type="SUPFAM" id="SSF50630">
    <property type="entry name" value="Acid proteases"/>
    <property type="match status" value="1"/>
</dbReference>
<feature type="region of interest" description="Disordered" evidence="10">
    <location>
        <begin position="1359"/>
        <end position="1385"/>
    </location>
</feature>
<dbReference type="GO" id="GO:0004519">
    <property type="term" value="F:endonuclease activity"/>
    <property type="evidence" value="ECO:0007669"/>
    <property type="project" value="UniProtKB-KW"/>
</dbReference>
<keyword evidence="2" id="KW-0808">Transferase</keyword>
<dbReference type="InterPro" id="IPR043502">
    <property type="entry name" value="DNA/RNA_pol_sf"/>
</dbReference>
<feature type="domain" description="Peptidase A2" evidence="11">
    <location>
        <begin position="86"/>
        <end position="170"/>
    </location>
</feature>
<evidence type="ECO:0000256" key="6">
    <source>
        <dbReference type="ARBA" id="ARBA00022801"/>
    </source>
</evidence>
<dbReference type="EMBL" id="LWDF02001064">
    <property type="protein sequence ID" value="KAE8240520.1"/>
    <property type="molecule type" value="Genomic_DNA"/>
</dbReference>
<evidence type="ECO:0000259" key="12">
    <source>
        <dbReference type="PROSITE" id="PS50878"/>
    </source>
</evidence>
<dbReference type="PANTHER" id="PTHR37984">
    <property type="entry name" value="PROTEIN CBG26694"/>
    <property type="match status" value="1"/>
</dbReference>
<evidence type="ECO:0000256" key="3">
    <source>
        <dbReference type="ARBA" id="ARBA00022695"/>
    </source>
</evidence>
<dbReference type="GO" id="GO:0004190">
    <property type="term" value="F:aspartic-type endopeptidase activity"/>
    <property type="evidence" value="ECO:0007669"/>
    <property type="project" value="InterPro"/>
</dbReference>
<dbReference type="Gene3D" id="3.10.10.10">
    <property type="entry name" value="HIV Type 1 Reverse Transcriptase, subunit A, domain 1"/>
    <property type="match status" value="1"/>
</dbReference>
<dbReference type="Pfam" id="PF00078">
    <property type="entry name" value="RVT_1"/>
    <property type="match status" value="1"/>
</dbReference>
<dbReference type="InterPro" id="IPR021109">
    <property type="entry name" value="Peptidase_aspartic_dom_sf"/>
</dbReference>
<evidence type="ECO:0000259" key="13">
    <source>
        <dbReference type="PROSITE" id="PS50994"/>
    </source>
</evidence>
<dbReference type="EC" id="2.7.7.49" evidence="1"/>
<dbReference type="Pfam" id="PF13650">
    <property type="entry name" value="Asp_protease_2"/>
    <property type="match status" value="1"/>
</dbReference>
<dbReference type="InterPro" id="IPR043128">
    <property type="entry name" value="Rev_trsase/Diguanyl_cyclase"/>
</dbReference>
<dbReference type="GO" id="GO:0003964">
    <property type="term" value="F:RNA-directed DNA polymerase activity"/>
    <property type="evidence" value="ECO:0007669"/>
    <property type="project" value="UniProtKB-KW"/>
</dbReference>
<dbReference type="GO" id="GO:0003723">
    <property type="term" value="F:RNA binding"/>
    <property type="evidence" value="ECO:0007669"/>
    <property type="project" value="UniProtKB-KW"/>
</dbReference>
<name>A0A8T8SHX6_9BASI</name>
<feature type="compositionally biased region" description="Low complexity" evidence="10">
    <location>
        <begin position="1162"/>
        <end position="1200"/>
    </location>
</feature>
<evidence type="ECO:0000256" key="10">
    <source>
        <dbReference type="SAM" id="MobiDB-lite"/>
    </source>
</evidence>
<dbReference type="InterPro" id="IPR000477">
    <property type="entry name" value="RT_dom"/>
</dbReference>
<dbReference type="Gene3D" id="2.40.70.10">
    <property type="entry name" value="Acid Proteases"/>
    <property type="match status" value="1"/>
</dbReference>
<comment type="caution">
    <text evidence="14">The sequence shown here is derived from an EMBL/GenBank/DDBJ whole genome shotgun (WGS) entry which is preliminary data.</text>
</comment>
<dbReference type="Pfam" id="PF17917">
    <property type="entry name" value="RT_RNaseH"/>
    <property type="match status" value="1"/>
</dbReference>
<dbReference type="Proteomes" id="UP000077521">
    <property type="component" value="Unassembled WGS sequence"/>
</dbReference>
<keyword evidence="9" id="KW-0511">Multifunctional enzyme</keyword>
<evidence type="ECO:0000256" key="1">
    <source>
        <dbReference type="ARBA" id="ARBA00012493"/>
    </source>
</evidence>
<dbReference type="PROSITE" id="PS50994">
    <property type="entry name" value="INTEGRASE"/>
    <property type="match status" value="1"/>
</dbReference>
<dbReference type="GO" id="GO:0015074">
    <property type="term" value="P:DNA integration"/>
    <property type="evidence" value="ECO:0007669"/>
    <property type="project" value="InterPro"/>
</dbReference>
<keyword evidence="15" id="KW-1185">Reference proteome</keyword>
<dbReference type="SUPFAM" id="SSF53098">
    <property type="entry name" value="Ribonuclease H-like"/>
    <property type="match status" value="1"/>
</dbReference>
<dbReference type="CDD" id="cd01647">
    <property type="entry name" value="RT_LTR"/>
    <property type="match status" value="1"/>
</dbReference>
<dbReference type="Gene3D" id="3.30.420.10">
    <property type="entry name" value="Ribonuclease H-like superfamily/Ribonuclease H"/>
    <property type="match status" value="1"/>
</dbReference>
<evidence type="ECO:0000256" key="5">
    <source>
        <dbReference type="ARBA" id="ARBA00022759"/>
    </source>
</evidence>
<feature type="domain" description="Reverse transcriptase" evidence="12">
    <location>
        <begin position="435"/>
        <end position="614"/>
    </location>
</feature>
<keyword evidence="4" id="KW-0540">Nuclease</keyword>
<dbReference type="InterPro" id="IPR041577">
    <property type="entry name" value="RT_RNaseH_2"/>
</dbReference>
<feature type="domain" description="Integrase catalytic" evidence="13">
    <location>
        <begin position="868"/>
        <end position="1028"/>
    </location>
</feature>
<reference evidence="14" key="2">
    <citation type="journal article" date="2019" name="IMA Fungus">
        <title>Genome sequencing and comparison of five Tilletia species to identify candidate genes for the detection of regulated species infecting wheat.</title>
        <authorList>
            <person name="Nguyen H.D.T."/>
            <person name="Sultana T."/>
            <person name="Kesanakurti P."/>
            <person name="Hambleton S."/>
        </authorList>
    </citation>
    <scope>NUCLEOTIDE SEQUENCE</scope>
    <source>
        <strain evidence="14">DAOMC 236416</strain>
    </source>
</reference>
<dbReference type="Gene3D" id="3.30.70.270">
    <property type="match status" value="2"/>
</dbReference>
<organism evidence="14 15">
    <name type="scientific">Tilletia indica</name>
    <dbReference type="NCBI Taxonomy" id="43049"/>
    <lineage>
        <taxon>Eukaryota</taxon>
        <taxon>Fungi</taxon>
        <taxon>Dikarya</taxon>
        <taxon>Basidiomycota</taxon>
        <taxon>Ustilaginomycotina</taxon>
        <taxon>Exobasidiomycetes</taxon>
        <taxon>Tilletiales</taxon>
        <taxon>Tilletiaceae</taxon>
        <taxon>Tilletia</taxon>
    </lineage>
</organism>
<dbReference type="CDD" id="cd00303">
    <property type="entry name" value="retropepsin_like"/>
    <property type="match status" value="1"/>
</dbReference>
<dbReference type="PROSITE" id="PS50878">
    <property type="entry name" value="RT_POL"/>
    <property type="match status" value="1"/>
</dbReference>
<gene>
    <name evidence="14" type="ORF">A4X13_0g7758</name>
</gene>
<evidence type="ECO:0000313" key="14">
    <source>
        <dbReference type="EMBL" id="KAE8240520.1"/>
    </source>
</evidence>
<keyword evidence="5" id="KW-0255">Endonuclease</keyword>
<dbReference type="PROSITE" id="PS50175">
    <property type="entry name" value="ASP_PROT_RETROV"/>
    <property type="match status" value="1"/>
</dbReference>
<evidence type="ECO:0000256" key="8">
    <source>
        <dbReference type="ARBA" id="ARBA00022918"/>
    </source>
</evidence>
<accession>A0A8T8SHX6</accession>